<name>A0A921IM12_9FIRM</name>
<accession>A0A921IM12</accession>
<sequence length="129" mass="15328">MLTLQQNRFSVEEEGMQLWQSDTGLHVQDFLTCDLDRDGETELLLLTWRRGNYGPSKPFWVSRNDTGWSQHIFIYNWQNGTPVPQWMSSRLRPEVARWALHDKDQLFIVTPDGTETLWQWGYWGLERIA</sequence>
<gene>
    <name evidence="1" type="ORF">K8V20_12035</name>
</gene>
<protein>
    <submittedName>
        <fullName evidence="1">Uncharacterized protein</fullName>
    </submittedName>
</protein>
<evidence type="ECO:0000313" key="1">
    <source>
        <dbReference type="EMBL" id="HJG29357.1"/>
    </source>
</evidence>
<comment type="caution">
    <text evidence="1">The sequence shown here is derived from an EMBL/GenBank/DDBJ whole genome shotgun (WGS) entry which is preliminary data.</text>
</comment>
<reference evidence="1" key="1">
    <citation type="journal article" date="2021" name="PeerJ">
        <title>Extensive microbial diversity within the chicken gut microbiome revealed by metagenomics and culture.</title>
        <authorList>
            <person name="Gilroy R."/>
            <person name="Ravi A."/>
            <person name="Getino M."/>
            <person name="Pursley I."/>
            <person name="Horton D.L."/>
            <person name="Alikhan N.F."/>
            <person name="Baker D."/>
            <person name="Gharbi K."/>
            <person name="Hall N."/>
            <person name="Watson M."/>
            <person name="Adriaenssens E.M."/>
            <person name="Foster-Nyarko E."/>
            <person name="Jarju S."/>
            <person name="Secka A."/>
            <person name="Antonio M."/>
            <person name="Oren A."/>
            <person name="Chaudhuri R.R."/>
            <person name="La Ragione R."/>
            <person name="Hildebrand F."/>
            <person name="Pallen M.J."/>
        </authorList>
    </citation>
    <scope>NUCLEOTIDE SEQUENCE</scope>
    <source>
        <strain evidence="1">ChiBcec21-2208</strain>
    </source>
</reference>
<feature type="non-terminal residue" evidence="1">
    <location>
        <position position="1"/>
    </location>
</feature>
<dbReference type="Proteomes" id="UP000782880">
    <property type="component" value="Unassembled WGS sequence"/>
</dbReference>
<dbReference type="AlphaFoldDB" id="A0A921IM12"/>
<proteinExistence type="predicted"/>
<organism evidence="1 2">
    <name type="scientific">Subdoligranulum variabile</name>
    <dbReference type="NCBI Taxonomy" id="214851"/>
    <lineage>
        <taxon>Bacteria</taxon>
        <taxon>Bacillati</taxon>
        <taxon>Bacillota</taxon>
        <taxon>Clostridia</taxon>
        <taxon>Eubacteriales</taxon>
        <taxon>Oscillospiraceae</taxon>
        <taxon>Subdoligranulum</taxon>
    </lineage>
</organism>
<dbReference type="EMBL" id="DYVE01000307">
    <property type="protein sequence ID" value="HJG29357.1"/>
    <property type="molecule type" value="Genomic_DNA"/>
</dbReference>
<reference evidence="1" key="2">
    <citation type="submission" date="2021-09" db="EMBL/GenBank/DDBJ databases">
        <authorList>
            <person name="Gilroy R."/>
        </authorList>
    </citation>
    <scope>NUCLEOTIDE SEQUENCE</scope>
    <source>
        <strain evidence="1">ChiBcec21-2208</strain>
    </source>
</reference>
<evidence type="ECO:0000313" key="2">
    <source>
        <dbReference type="Proteomes" id="UP000782880"/>
    </source>
</evidence>